<dbReference type="RefSeq" id="WP_188463958.1">
    <property type="nucleotide sequence ID" value="NZ_BAABHU010000008.1"/>
</dbReference>
<evidence type="ECO:0000256" key="2">
    <source>
        <dbReference type="ARBA" id="ARBA00008770"/>
    </source>
</evidence>
<comment type="caution">
    <text evidence="5">The sequence shown here is derived from an EMBL/GenBank/DDBJ whole genome shotgun (WGS) entry which is preliminary data.</text>
</comment>
<dbReference type="InterPro" id="IPR023214">
    <property type="entry name" value="HAD_sf"/>
</dbReference>
<evidence type="ECO:0000256" key="1">
    <source>
        <dbReference type="ARBA" id="ARBA00005199"/>
    </source>
</evidence>
<keyword evidence="3 4" id="KW-0378">Hydrolase</keyword>
<reference evidence="6" key="1">
    <citation type="journal article" date="2019" name="Int. J. Syst. Evol. Microbiol.">
        <title>The Global Catalogue of Microorganisms (GCM) 10K type strain sequencing project: providing services to taxonomists for standard genome sequencing and annotation.</title>
        <authorList>
            <consortium name="The Broad Institute Genomics Platform"/>
            <consortium name="The Broad Institute Genome Sequencing Center for Infectious Disease"/>
            <person name="Wu L."/>
            <person name="Ma J."/>
        </authorList>
    </citation>
    <scope>NUCLEOTIDE SEQUENCE [LARGE SCALE GENOMIC DNA]</scope>
    <source>
        <strain evidence="6">CGMCC 1.10832</strain>
    </source>
</reference>
<gene>
    <name evidence="5" type="ORF">GCM10011506_25290</name>
</gene>
<name>A0ABQ1MD33_9BACT</name>
<keyword evidence="4" id="KW-0479">Metal-binding</keyword>
<accession>A0ABQ1MD33</accession>
<comment type="function">
    <text evidence="4">Removes the phosphate from trehalose 6-phosphate to produce free trehalose.</text>
</comment>
<keyword evidence="4" id="KW-0460">Magnesium</keyword>
<dbReference type="NCBIfam" id="TIGR01484">
    <property type="entry name" value="HAD-SF-IIB"/>
    <property type="match status" value="1"/>
</dbReference>
<dbReference type="SUPFAM" id="SSF56784">
    <property type="entry name" value="HAD-like"/>
    <property type="match status" value="1"/>
</dbReference>
<evidence type="ECO:0000256" key="3">
    <source>
        <dbReference type="ARBA" id="ARBA00022801"/>
    </source>
</evidence>
<dbReference type="EC" id="3.1.3.12" evidence="4"/>
<dbReference type="Gene3D" id="3.30.70.1020">
    <property type="entry name" value="Trehalose-6-phosphate phosphatase related protein, domain 2"/>
    <property type="match status" value="1"/>
</dbReference>
<comment type="similarity">
    <text evidence="2 4">Belongs to the trehalose phosphatase family.</text>
</comment>
<comment type="pathway">
    <text evidence="1 4">Glycan biosynthesis; trehalose biosynthesis.</text>
</comment>
<evidence type="ECO:0000313" key="5">
    <source>
        <dbReference type="EMBL" id="GGC38808.1"/>
    </source>
</evidence>
<dbReference type="InterPro" id="IPR006379">
    <property type="entry name" value="HAD-SF_hydro_IIB"/>
</dbReference>
<dbReference type="Proteomes" id="UP000636010">
    <property type="component" value="Unassembled WGS sequence"/>
</dbReference>
<dbReference type="Gene3D" id="3.40.50.1000">
    <property type="entry name" value="HAD superfamily/HAD-like"/>
    <property type="match status" value="1"/>
</dbReference>
<sequence>MEQKLPNALQNINEIYELSGDKKAVLFLDYDGTLTPIVSDPEEAKLPGKTRSALEQLSKIINVAVISGRDRKDILSFIDINTLFYAGSHGFDISGPDGMEMQYEEGKKTLPSLDKAEEKLKEKLKNIKGSQLERKKYAIAVHYRNVQEEKVDELKSIVEEVLQSDEKLKKGSGKKILELKPNLNWHKGKALQWLMKELELSKEEYMPIFIGDDITDEDALKAIKDYGVGILVGSHDQETHATYQLKDTTEVVEFLQKLQQRLTK</sequence>
<dbReference type="EMBL" id="BMEC01000008">
    <property type="protein sequence ID" value="GGC38808.1"/>
    <property type="molecule type" value="Genomic_DNA"/>
</dbReference>
<dbReference type="NCBIfam" id="TIGR00685">
    <property type="entry name" value="T6PP"/>
    <property type="match status" value="1"/>
</dbReference>
<protein>
    <recommendedName>
        <fullName evidence="4">Trehalose 6-phosphate phosphatase</fullName>
        <ecNumber evidence="4">3.1.3.12</ecNumber>
    </recommendedName>
</protein>
<proteinExistence type="inferred from homology"/>
<comment type="catalytic activity">
    <reaction evidence="4">
        <text>alpha,alpha-trehalose 6-phosphate + H2O = alpha,alpha-trehalose + phosphate</text>
        <dbReference type="Rhea" id="RHEA:23420"/>
        <dbReference type="ChEBI" id="CHEBI:15377"/>
        <dbReference type="ChEBI" id="CHEBI:16551"/>
        <dbReference type="ChEBI" id="CHEBI:43474"/>
        <dbReference type="ChEBI" id="CHEBI:58429"/>
        <dbReference type="EC" id="3.1.3.12"/>
    </reaction>
</comment>
<comment type="cofactor">
    <cofactor evidence="4">
        <name>Mg(2+)</name>
        <dbReference type="ChEBI" id="CHEBI:18420"/>
    </cofactor>
</comment>
<evidence type="ECO:0000256" key="4">
    <source>
        <dbReference type="RuleBase" id="RU361117"/>
    </source>
</evidence>
<dbReference type="PANTHER" id="PTHR43768:SF3">
    <property type="entry name" value="TREHALOSE 6-PHOSPHATE PHOSPHATASE"/>
    <property type="match status" value="1"/>
</dbReference>
<dbReference type="InterPro" id="IPR036412">
    <property type="entry name" value="HAD-like_sf"/>
</dbReference>
<dbReference type="PANTHER" id="PTHR43768">
    <property type="entry name" value="TREHALOSE 6-PHOSPHATE PHOSPHATASE"/>
    <property type="match status" value="1"/>
</dbReference>
<evidence type="ECO:0000313" key="6">
    <source>
        <dbReference type="Proteomes" id="UP000636010"/>
    </source>
</evidence>
<dbReference type="Pfam" id="PF02358">
    <property type="entry name" value="Trehalose_PPase"/>
    <property type="match status" value="1"/>
</dbReference>
<dbReference type="CDD" id="cd01627">
    <property type="entry name" value="HAD_TPP"/>
    <property type="match status" value="1"/>
</dbReference>
<organism evidence="5 6">
    <name type="scientific">Marivirga lumbricoides</name>
    <dbReference type="NCBI Taxonomy" id="1046115"/>
    <lineage>
        <taxon>Bacteria</taxon>
        <taxon>Pseudomonadati</taxon>
        <taxon>Bacteroidota</taxon>
        <taxon>Cytophagia</taxon>
        <taxon>Cytophagales</taxon>
        <taxon>Marivirgaceae</taxon>
        <taxon>Marivirga</taxon>
    </lineage>
</organism>
<keyword evidence="6" id="KW-1185">Reference proteome</keyword>
<dbReference type="InterPro" id="IPR003337">
    <property type="entry name" value="Trehalose_PPase"/>
</dbReference>
<dbReference type="InterPro" id="IPR044651">
    <property type="entry name" value="OTSB-like"/>
</dbReference>